<dbReference type="EMBL" id="WRXN01000013">
    <property type="protein sequence ID" value="MVT11357.1"/>
    <property type="molecule type" value="Genomic_DNA"/>
</dbReference>
<evidence type="ECO:0000313" key="2">
    <source>
        <dbReference type="Proteomes" id="UP000461730"/>
    </source>
</evidence>
<sequence length="134" mass="15073">MGIDPGVNTGIAIWNRQKKAFDQVSCMKIHVAMQLLQDQLKIVVAGALLVRLEDARQHIWFGDGAQKRIQGAGSVKRDCGIWQDFLEEKGIPYQLVPPKKNKTKVNATWFASVSGWKERTNNHARDAAMLVLNF</sequence>
<comment type="caution">
    <text evidence="1">The sequence shown here is derived from an EMBL/GenBank/DDBJ whole genome shotgun (WGS) entry which is preliminary data.</text>
</comment>
<name>A0A7K1UAG3_9BACT</name>
<protein>
    <submittedName>
        <fullName evidence="1">Uncharacterized protein</fullName>
    </submittedName>
</protein>
<organism evidence="1 2">
    <name type="scientific">Chitinophaga tropicalis</name>
    <dbReference type="NCBI Taxonomy" id="2683588"/>
    <lineage>
        <taxon>Bacteria</taxon>
        <taxon>Pseudomonadati</taxon>
        <taxon>Bacteroidota</taxon>
        <taxon>Chitinophagia</taxon>
        <taxon>Chitinophagales</taxon>
        <taxon>Chitinophagaceae</taxon>
        <taxon>Chitinophaga</taxon>
    </lineage>
</organism>
<evidence type="ECO:0000313" key="1">
    <source>
        <dbReference type="EMBL" id="MVT11357.1"/>
    </source>
</evidence>
<keyword evidence="2" id="KW-1185">Reference proteome</keyword>
<gene>
    <name evidence="1" type="ORF">GO493_24035</name>
</gene>
<reference evidence="1 2" key="1">
    <citation type="submission" date="2019-12" db="EMBL/GenBank/DDBJ databases">
        <title>Chitinophaga sp. strain ysch24 (GDMCC 1.1355), whole genome shotgun sequence.</title>
        <authorList>
            <person name="Zhang X."/>
        </authorList>
    </citation>
    <scope>NUCLEOTIDE SEQUENCE [LARGE SCALE GENOMIC DNA]</scope>
    <source>
        <strain evidence="2">ysch24</strain>
    </source>
</reference>
<proteinExistence type="predicted"/>
<dbReference type="AlphaFoldDB" id="A0A7K1UAG3"/>
<dbReference type="Proteomes" id="UP000461730">
    <property type="component" value="Unassembled WGS sequence"/>
</dbReference>
<accession>A0A7K1UAG3</accession>